<name>A0A7G9Y616_9EURY</name>
<dbReference type="AlphaFoldDB" id="A0A7G9Y616"/>
<evidence type="ECO:0000313" key="1">
    <source>
        <dbReference type="EMBL" id="QNO43450.1"/>
    </source>
</evidence>
<protein>
    <submittedName>
        <fullName evidence="1">Uncharacterized protein</fullName>
    </submittedName>
</protein>
<sequence>MFANVLLTMAGSAILLLWWAINGVCGFIGVADCGRKRGADQLVLSIMATLTATHEVM</sequence>
<accession>A0A7G9Y616</accession>
<dbReference type="EMBL" id="MT630917">
    <property type="protein sequence ID" value="QNO44141.1"/>
    <property type="molecule type" value="Genomic_DNA"/>
</dbReference>
<evidence type="ECO:0000313" key="2">
    <source>
        <dbReference type="EMBL" id="QNO44141.1"/>
    </source>
</evidence>
<gene>
    <name evidence="2" type="ORF">JFGFLKDL_00002</name>
    <name evidence="1" type="ORF">PGOIKPFJ_00002</name>
</gene>
<proteinExistence type="predicted"/>
<organism evidence="1">
    <name type="scientific">Candidatus Methanogaster sp. ANME-2c ERB4</name>
    <dbReference type="NCBI Taxonomy" id="2759911"/>
    <lineage>
        <taxon>Archaea</taxon>
        <taxon>Methanobacteriati</taxon>
        <taxon>Methanobacteriota</taxon>
        <taxon>Stenosarchaea group</taxon>
        <taxon>Methanomicrobia</taxon>
        <taxon>Methanosarcinales</taxon>
        <taxon>ANME-2 cluster</taxon>
        <taxon>Candidatus Methanogasteraceae</taxon>
        <taxon>Candidatus Methanogaster</taxon>
    </lineage>
</organism>
<reference evidence="1" key="1">
    <citation type="submission" date="2020-06" db="EMBL/GenBank/DDBJ databases">
        <title>Unique genomic features of the anaerobic methanotrophic archaea.</title>
        <authorList>
            <person name="Chadwick G.L."/>
            <person name="Skennerton C.T."/>
            <person name="Laso-Perez R."/>
            <person name="Leu A.O."/>
            <person name="Speth D.R."/>
            <person name="Yu H."/>
            <person name="Morgan-Lang C."/>
            <person name="Hatzenpichler R."/>
            <person name="Goudeau D."/>
            <person name="Malmstrom R."/>
            <person name="Brazelton W.J."/>
            <person name="Woyke T."/>
            <person name="Hallam S.J."/>
            <person name="Tyson G.W."/>
            <person name="Wegener G."/>
            <person name="Boetius A."/>
            <person name="Orphan V."/>
        </authorList>
    </citation>
    <scope>NUCLEOTIDE SEQUENCE</scope>
</reference>
<dbReference type="EMBL" id="MT630825">
    <property type="protein sequence ID" value="QNO43450.1"/>
    <property type="molecule type" value="Genomic_DNA"/>
</dbReference>